<proteinExistence type="predicted"/>
<protein>
    <recommendedName>
        <fullName evidence="2">3-hydroxyisobutyryl-CoA hydrolase</fullName>
        <ecNumber evidence="2">3.1.2.4</ecNumber>
    </recommendedName>
</protein>
<dbReference type="GO" id="GO:0006574">
    <property type="term" value="P:L-valine catabolic process"/>
    <property type="evidence" value="ECO:0007669"/>
    <property type="project" value="TreeGrafter"/>
</dbReference>
<accession>A0A061J3C0</accession>
<dbReference type="EC" id="3.1.2.4" evidence="2"/>
<gene>
    <name evidence="5" type="ORF">TRSC58_03729</name>
</gene>
<sequence length="261" mass="28899">MPNPQVALWNGYVMGGGVGISVHGRYRVASEHTLFAMPETAIGMFPDVGASWFLPRLKMQGLGLYLGLTGARLKGADVAHTGLATHYVPSASFAQLEERLCHIDDPAKAEACLEEFAVKDLPPFTLEPHREIIGKVFALKDTTTVEGIVKDLSADGSEFALQALKLLTQMSPTYLKVALEMSKRGAKTTNPEEVFRMEYLGALRCCHNPDFFEGTRALLVDKTKDPKWNPAQLSDVTADHVEAHFEPVRPELRRWHPTQPF</sequence>
<evidence type="ECO:0000313" key="5">
    <source>
        <dbReference type="EMBL" id="ESL08566.1"/>
    </source>
</evidence>
<dbReference type="Gene3D" id="3.90.226.10">
    <property type="entry name" value="2-enoyl-CoA Hydratase, Chain A, domain 1"/>
    <property type="match status" value="1"/>
</dbReference>
<keyword evidence="5" id="KW-0413">Isomerase</keyword>
<evidence type="ECO:0000256" key="3">
    <source>
        <dbReference type="ARBA" id="ARBA00022801"/>
    </source>
</evidence>
<dbReference type="InterPro" id="IPR032259">
    <property type="entry name" value="HIBYL-CoA-H"/>
</dbReference>
<evidence type="ECO:0000256" key="2">
    <source>
        <dbReference type="ARBA" id="ARBA00011915"/>
    </source>
</evidence>
<dbReference type="Pfam" id="PF16113">
    <property type="entry name" value="ECH_2"/>
    <property type="match status" value="1"/>
</dbReference>
<evidence type="ECO:0000259" key="4">
    <source>
        <dbReference type="Pfam" id="PF16113"/>
    </source>
</evidence>
<comment type="caution">
    <text evidence="5">The sequence shown here is derived from an EMBL/GenBank/DDBJ whole genome shotgun (WGS) entry which is preliminary data.</text>
</comment>
<keyword evidence="3" id="KW-0378">Hydrolase</keyword>
<evidence type="ECO:0000256" key="1">
    <source>
        <dbReference type="ARBA" id="ARBA00001709"/>
    </source>
</evidence>
<dbReference type="InterPro" id="IPR045004">
    <property type="entry name" value="ECH_dom"/>
</dbReference>
<dbReference type="Proteomes" id="UP000031737">
    <property type="component" value="Unassembled WGS sequence"/>
</dbReference>
<dbReference type="CDD" id="cd06558">
    <property type="entry name" value="crotonase-like"/>
    <property type="match status" value="1"/>
</dbReference>
<dbReference type="AlphaFoldDB" id="A0A061J3C0"/>
<dbReference type="InterPro" id="IPR029045">
    <property type="entry name" value="ClpP/crotonase-like_dom_sf"/>
</dbReference>
<reference evidence="5 6" key="1">
    <citation type="submission" date="2013-07" db="EMBL/GenBank/DDBJ databases">
        <authorList>
            <person name="Stoco P.H."/>
            <person name="Wagner G."/>
            <person name="Gerber A."/>
            <person name="Zaha A."/>
            <person name="Thompson C."/>
            <person name="Bartholomeu D.C."/>
            <person name="Luckemeyer D.D."/>
            <person name="Bahia D."/>
            <person name="Loreto E."/>
            <person name="Prestes E.B."/>
            <person name="Lima F.M."/>
            <person name="Rodrigues-Luiz G."/>
            <person name="Vallejo G.A."/>
            <person name="Filho J.F."/>
            <person name="Monteiro K.M."/>
            <person name="Tyler K.M."/>
            <person name="de Almeida L.G."/>
            <person name="Ortiz M.F."/>
            <person name="Siervo M.A."/>
            <person name="de Moraes M.H."/>
            <person name="Cunha O.L."/>
            <person name="Mendonca-Neto R."/>
            <person name="Silva R."/>
            <person name="Teixeira S.M."/>
            <person name="Murta S.M."/>
            <person name="Sincero T.C."/>
            <person name="Mendes T.A."/>
            <person name="Urmenyi T.P."/>
            <person name="Silva V.G."/>
            <person name="da Rocha W.D."/>
            <person name="Andersson B."/>
            <person name="Romanha A.J."/>
            <person name="Steindel M."/>
            <person name="de Vasconcelos A.T."/>
            <person name="Grisard E.C."/>
        </authorList>
    </citation>
    <scope>NUCLEOTIDE SEQUENCE [LARGE SCALE GENOMIC DNA]</scope>
    <source>
        <strain evidence="5 6">SC58</strain>
    </source>
</reference>
<name>A0A061J3C0_TRYRA</name>
<keyword evidence="6" id="KW-1185">Reference proteome</keyword>
<dbReference type="OrthoDB" id="1737613at2759"/>
<feature type="domain" description="Enoyl-CoA hydratase/isomerase" evidence="4">
    <location>
        <begin position="1"/>
        <end position="245"/>
    </location>
</feature>
<dbReference type="PANTHER" id="PTHR43176:SF3">
    <property type="entry name" value="3-HYDROXYISOBUTYRYL-COA HYDROLASE, MITOCHONDRIAL"/>
    <property type="match status" value="1"/>
</dbReference>
<dbReference type="VEuPathDB" id="TriTrypDB:TRSC58_03729"/>
<dbReference type="EMBL" id="AUPL01003729">
    <property type="protein sequence ID" value="ESL08566.1"/>
    <property type="molecule type" value="Genomic_DNA"/>
</dbReference>
<evidence type="ECO:0000313" key="6">
    <source>
        <dbReference type="Proteomes" id="UP000031737"/>
    </source>
</evidence>
<dbReference type="GO" id="GO:0016853">
    <property type="term" value="F:isomerase activity"/>
    <property type="evidence" value="ECO:0007669"/>
    <property type="project" value="UniProtKB-KW"/>
</dbReference>
<dbReference type="SUPFAM" id="SSF52096">
    <property type="entry name" value="ClpP/crotonase"/>
    <property type="match status" value="1"/>
</dbReference>
<organism evidence="5 6">
    <name type="scientific">Trypanosoma rangeli SC58</name>
    <dbReference type="NCBI Taxonomy" id="429131"/>
    <lineage>
        <taxon>Eukaryota</taxon>
        <taxon>Discoba</taxon>
        <taxon>Euglenozoa</taxon>
        <taxon>Kinetoplastea</taxon>
        <taxon>Metakinetoplastina</taxon>
        <taxon>Trypanosomatida</taxon>
        <taxon>Trypanosomatidae</taxon>
        <taxon>Trypanosoma</taxon>
        <taxon>Herpetosoma</taxon>
    </lineage>
</organism>
<dbReference type="GO" id="GO:0003860">
    <property type="term" value="F:3-hydroxyisobutyryl-CoA hydrolase activity"/>
    <property type="evidence" value="ECO:0007669"/>
    <property type="project" value="UniProtKB-EC"/>
</dbReference>
<comment type="catalytic activity">
    <reaction evidence="1">
        <text>3-hydroxy-2-methylpropanoyl-CoA + H2O = 3-hydroxy-2-methylpropanoate + CoA + H(+)</text>
        <dbReference type="Rhea" id="RHEA:20888"/>
        <dbReference type="ChEBI" id="CHEBI:11805"/>
        <dbReference type="ChEBI" id="CHEBI:15377"/>
        <dbReference type="ChEBI" id="CHEBI:15378"/>
        <dbReference type="ChEBI" id="CHEBI:57287"/>
        <dbReference type="ChEBI" id="CHEBI:57340"/>
        <dbReference type="EC" id="3.1.2.4"/>
    </reaction>
</comment>
<dbReference type="PANTHER" id="PTHR43176">
    <property type="entry name" value="3-HYDROXYISOBUTYRYL-COA HYDROLASE-RELATED"/>
    <property type="match status" value="1"/>
</dbReference>